<dbReference type="AlphaFoldDB" id="A0A6P2D5I4"/>
<feature type="domain" description="DUF1559" evidence="1">
    <location>
        <begin position="35"/>
        <end position="297"/>
    </location>
</feature>
<dbReference type="EMBL" id="LR593886">
    <property type="protein sequence ID" value="VTR96551.1"/>
    <property type="molecule type" value="Genomic_DNA"/>
</dbReference>
<dbReference type="InterPro" id="IPR045584">
    <property type="entry name" value="Pilin-like"/>
</dbReference>
<evidence type="ECO:0000313" key="2">
    <source>
        <dbReference type="EMBL" id="VTR96551.1"/>
    </source>
</evidence>
<dbReference type="InterPro" id="IPR011453">
    <property type="entry name" value="DUF1559"/>
</dbReference>
<dbReference type="InterPro" id="IPR012902">
    <property type="entry name" value="N_methyl_site"/>
</dbReference>
<dbReference type="KEGG" id="gms:SOIL9_11640"/>
<dbReference type="Gene3D" id="3.30.700.10">
    <property type="entry name" value="Glycoprotein, Type 4 Pilin"/>
    <property type="match status" value="1"/>
</dbReference>
<dbReference type="SUPFAM" id="SSF54523">
    <property type="entry name" value="Pili subunits"/>
    <property type="match status" value="1"/>
</dbReference>
<protein>
    <recommendedName>
        <fullName evidence="1">DUF1559 domain-containing protein</fullName>
    </recommendedName>
</protein>
<keyword evidence="3" id="KW-1185">Reference proteome</keyword>
<proteinExistence type="predicted"/>
<dbReference type="Pfam" id="PF07963">
    <property type="entry name" value="N_methyl"/>
    <property type="match status" value="1"/>
</dbReference>
<dbReference type="Proteomes" id="UP000464178">
    <property type="component" value="Chromosome"/>
</dbReference>
<dbReference type="PANTHER" id="PTHR30093">
    <property type="entry name" value="GENERAL SECRETION PATHWAY PROTEIN G"/>
    <property type="match status" value="1"/>
</dbReference>
<name>A0A6P2D5I4_9BACT</name>
<dbReference type="PROSITE" id="PS00409">
    <property type="entry name" value="PROKAR_NTER_METHYL"/>
    <property type="match status" value="1"/>
</dbReference>
<dbReference type="Pfam" id="PF07596">
    <property type="entry name" value="SBP_bac_10"/>
    <property type="match status" value="1"/>
</dbReference>
<dbReference type="RefSeq" id="WP_162673556.1">
    <property type="nucleotide sequence ID" value="NZ_LR593886.1"/>
</dbReference>
<gene>
    <name evidence="2" type="ORF">SOIL9_11640</name>
</gene>
<evidence type="ECO:0000313" key="3">
    <source>
        <dbReference type="Proteomes" id="UP000464178"/>
    </source>
</evidence>
<dbReference type="NCBIfam" id="TIGR02532">
    <property type="entry name" value="IV_pilin_GFxxxE"/>
    <property type="match status" value="1"/>
</dbReference>
<evidence type="ECO:0000259" key="1">
    <source>
        <dbReference type="Pfam" id="PF07596"/>
    </source>
</evidence>
<organism evidence="2 3">
    <name type="scientific">Gemmata massiliana</name>
    <dbReference type="NCBI Taxonomy" id="1210884"/>
    <lineage>
        <taxon>Bacteria</taxon>
        <taxon>Pseudomonadati</taxon>
        <taxon>Planctomycetota</taxon>
        <taxon>Planctomycetia</taxon>
        <taxon>Gemmatales</taxon>
        <taxon>Gemmataceae</taxon>
        <taxon>Gemmata</taxon>
    </lineage>
</organism>
<dbReference type="NCBIfam" id="TIGR04294">
    <property type="entry name" value="pre_pil_HX9DG"/>
    <property type="match status" value="1"/>
</dbReference>
<sequence length="317" mass="33071">MRASRSIRTGFTLIELLVVIAIIAILIGLLLPAVQKVRAAAARMSCSNNMKQLALAAHNFESANSAFPPMTTDGSYTKAPNHYCLTFILPYIEQGNLANQINMQVDGYAVSNFMAFTQPVKTFMCPAAPLEPTLVYNTPSGKYATLPSGVTQIRMGRTDYAVASGAGGTWVSQSIGTQAIPMNVPGILEYNKTIALTAVTDGTSNTILFVEDAGRPFRYGRGGAKVGADRDGNGAAGGWGDQDSWFGINGADPAAGTQGSGPAAVNGSSDNEIYGFHTGGAHAAMGDGSVRFLKDSTTLAIIAALHSRSGGEVLPND</sequence>
<dbReference type="InterPro" id="IPR027558">
    <property type="entry name" value="Pre_pil_HX9DG_C"/>
</dbReference>
<dbReference type="PANTHER" id="PTHR30093:SF2">
    <property type="entry name" value="TYPE II SECRETION SYSTEM PROTEIN H"/>
    <property type="match status" value="1"/>
</dbReference>
<reference evidence="2 3" key="1">
    <citation type="submission" date="2019-05" db="EMBL/GenBank/DDBJ databases">
        <authorList>
            <consortium name="Science for Life Laboratories"/>
        </authorList>
    </citation>
    <scope>NUCLEOTIDE SEQUENCE [LARGE SCALE GENOMIC DNA]</scope>
    <source>
        <strain evidence="2">Soil9</strain>
    </source>
</reference>
<accession>A0A6P2D5I4</accession>